<dbReference type="InterPro" id="IPR024422">
    <property type="entry name" value="Protein_unknown_function_OB"/>
</dbReference>
<feature type="chain" id="PRO_5025652850" description="tRNA_anti-like" evidence="1">
    <location>
        <begin position="25"/>
        <end position="174"/>
    </location>
</feature>
<dbReference type="AlphaFoldDB" id="A0A679J640"/>
<evidence type="ECO:0000256" key="1">
    <source>
        <dbReference type="SAM" id="SignalP"/>
    </source>
</evidence>
<keyword evidence="1" id="KW-0732">Signal</keyword>
<name>A0A679J640_VARPD</name>
<accession>A0A679J640</accession>
<gene>
    <name evidence="2" type="ORF">VVAX_04465</name>
</gene>
<feature type="signal peptide" evidence="1">
    <location>
        <begin position="1"/>
        <end position="24"/>
    </location>
</feature>
<evidence type="ECO:0008006" key="3">
    <source>
        <dbReference type="Google" id="ProtNLM"/>
    </source>
</evidence>
<protein>
    <recommendedName>
        <fullName evidence="3">tRNA_anti-like</fullName>
    </recommendedName>
</protein>
<sequence length="174" mass="18640">MTPLRFCPLLAVLASLCIAAPAIAADKAAFDSPETEKFVRRLTADLDAKRLAQVDSVSLGRDYRTNEVAADSKYKGKYLFVKATVESVRKDAFGNIVVMVRSDNQFMPNSARLDKTVAVITGLENNAKLISMKTVPAADAAGALTKGQKLRVLCQGDGMLIGGVMLAVCDTISR</sequence>
<dbReference type="Pfam" id="PF12869">
    <property type="entry name" value="tRNA_anti-like"/>
    <property type="match status" value="1"/>
</dbReference>
<dbReference type="RefSeq" id="WP_339091997.1">
    <property type="nucleotide sequence ID" value="NZ_LR743507.1"/>
</dbReference>
<organism evidence="2">
    <name type="scientific">Variovorax paradoxus</name>
    <dbReference type="NCBI Taxonomy" id="34073"/>
    <lineage>
        <taxon>Bacteria</taxon>
        <taxon>Pseudomonadati</taxon>
        <taxon>Pseudomonadota</taxon>
        <taxon>Betaproteobacteria</taxon>
        <taxon>Burkholderiales</taxon>
        <taxon>Comamonadaceae</taxon>
        <taxon>Variovorax</taxon>
    </lineage>
</organism>
<proteinExistence type="predicted"/>
<reference evidence="2" key="1">
    <citation type="submission" date="2019-12" db="EMBL/GenBank/DDBJ databases">
        <authorList>
            <person name="Cremers G."/>
        </authorList>
    </citation>
    <scope>NUCLEOTIDE SEQUENCE</scope>
    <source>
        <strain evidence="2">Vvax</strain>
    </source>
</reference>
<dbReference type="EMBL" id="LR743507">
    <property type="protein sequence ID" value="CAA2107884.1"/>
    <property type="molecule type" value="Genomic_DNA"/>
</dbReference>
<evidence type="ECO:0000313" key="2">
    <source>
        <dbReference type="EMBL" id="CAA2107884.1"/>
    </source>
</evidence>